<dbReference type="SUPFAM" id="SSF52518">
    <property type="entry name" value="Thiamin diphosphate-binding fold (THDP-binding)"/>
    <property type="match status" value="2"/>
</dbReference>
<evidence type="ECO:0000256" key="2">
    <source>
        <dbReference type="ARBA" id="ARBA00003906"/>
    </source>
</evidence>
<dbReference type="Pfam" id="PF00676">
    <property type="entry name" value="E1_dh"/>
    <property type="match status" value="1"/>
</dbReference>
<dbReference type="PANTHER" id="PTHR23152:SF4">
    <property type="entry name" value="2-OXOADIPATE DEHYDROGENASE COMPLEX COMPONENT E1"/>
    <property type="match status" value="1"/>
</dbReference>
<dbReference type="Gene3D" id="3.40.50.12470">
    <property type="match status" value="1"/>
</dbReference>
<keyword evidence="7" id="KW-0560">Oxidoreductase</keyword>
<dbReference type="InterPro" id="IPR011603">
    <property type="entry name" value="2oxoglutarate_DH_E1"/>
</dbReference>
<reference evidence="13 14" key="1">
    <citation type="submission" date="2013-09" db="EMBL/GenBank/DDBJ databases">
        <title>Whole genome shotgun sequence of Vibrio ezurae NBRC 102218.</title>
        <authorList>
            <person name="Yoshida I."/>
            <person name="Hosoyama A."/>
            <person name="Numata M."/>
            <person name="Hashimoto M."/>
            <person name="Hosoyama Y."/>
            <person name="Tsuchikane K."/>
            <person name="Noguchi M."/>
            <person name="Hirakata S."/>
            <person name="Ichikawa N."/>
            <person name="Ohji S."/>
            <person name="Yamazoe A."/>
            <person name="Fujita N."/>
        </authorList>
    </citation>
    <scope>NUCLEOTIDE SEQUENCE [LARGE SCALE GENOMIC DNA]</scope>
    <source>
        <strain evidence="13 14">NBRC 102218</strain>
    </source>
</reference>
<dbReference type="Gene3D" id="3.40.50.11610">
    <property type="entry name" value="Multifunctional 2-oxoglutarate metabolism enzyme, C-terminal domain"/>
    <property type="match status" value="1"/>
</dbReference>
<dbReference type="EMBL" id="BATM01000001">
    <property type="protein sequence ID" value="GAD78244.1"/>
    <property type="molecule type" value="Genomic_DNA"/>
</dbReference>
<comment type="cofactor">
    <cofactor evidence="1">
        <name>thiamine diphosphate</name>
        <dbReference type="ChEBI" id="CHEBI:58937"/>
    </cofactor>
</comment>
<evidence type="ECO:0000256" key="10">
    <source>
        <dbReference type="ARBA" id="ARBA00030680"/>
    </source>
</evidence>
<dbReference type="RefSeq" id="WP_021711969.1">
    <property type="nucleotide sequence ID" value="NZ_BATM01000001.1"/>
</dbReference>
<dbReference type="NCBIfam" id="NF008907">
    <property type="entry name" value="PRK12270.1"/>
    <property type="match status" value="1"/>
</dbReference>
<keyword evidence="8" id="KW-0786">Thiamine pyrophosphate</keyword>
<comment type="similarity">
    <text evidence="3">Belongs to the alpha-ketoglutarate dehydrogenase family.</text>
</comment>
<evidence type="ECO:0000256" key="9">
    <source>
        <dbReference type="ARBA" id="ARBA00023152"/>
    </source>
</evidence>
<comment type="caution">
    <text evidence="13">The sequence shown here is derived from an EMBL/GenBank/DDBJ whole genome shotgun (WGS) entry which is preliminary data.</text>
</comment>
<accession>U3CA76</accession>
<dbReference type="InterPro" id="IPR029061">
    <property type="entry name" value="THDP-binding"/>
</dbReference>
<evidence type="ECO:0000259" key="12">
    <source>
        <dbReference type="SMART" id="SM00861"/>
    </source>
</evidence>
<dbReference type="EC" id="1.2.4.2" evidence="5"/>
<dbReference type="NCBIfam" id="TIGR00239">
    <property type="entry name" value="2oxo_dh_E1"/>
    <property type="match status" value="1"/>
</dbReference>
<dbReference type="FunFam" id="3.40.50.12470:FF:000009">
    <property type="entry name" value="2-oxoglutarate dehydrogenase E1 component"/>
    <property type="match status" value="1"/>
</dbReference>
<evidence type="ECO:0000313" key="13">
    <source>
        <dbReference type="EMBL" id="GAD78244.1"/>
    </source>
</evidence>
<dbReference type="CDD" id="cd02016">
    <property type="entry name" value="TPP_E1_OGDC_like"/>
    <property type="match status" value="1"/>
</dbReference>
<dbReference type="GO" id="GO:0004591">
    <property type="term" value="F:oxoglutarate dehydrogenase (succinyl-transferring) activity"/>
    <property type="evidence" value="ECO:0007669"/>
    <property type="project" value="UniProtKB-EC"/>
</dbReference>
<comment type="function">
    <text evidence="2">E1 component of the 2-oxoglutarate dehydrogenase (OGDH) complex which catalyzes the decarboxylation of 2-oxoglutarate, the first step in the conversion of 2-oxoglutarate to succinyl-CoA and CO(2).</text>
</comment>
<dbReference type="Gene3D" id="3.40.50.970">
    <property type="match status" value="1"/>
</dbReference>
<dbReference type="GO" id="GO:0030976">
    <property type="term" value="F:thiamine pyrophosphate binding"/>
    <property type="evidence" value="ECO:0007669"/>
    <property type="project" value="InterPro"/>
</dbReference>
<dbReference type="SMART" id="SM00861">
    <property type="entry name" value="Transket_pyr"/>
    <property type="match status" value="1"/>
</dbReference>
<name>U3CA76_9VIBR</name>
<dbReference type="InterPro" id="IPR032106">
    <property type="entry name" value="2-oxogl_dehyd_N"/>
</dbReference>
<evidence type="ECO:0000256" key="5">
    <source>
        <dbReference type="ARBA" id="ARBA00012280"/>
    </source>
</evidence>
<dbReference type="Gene3D" id="1.10.287.1150">
    <property type="entry name" value="TPP helical domain"/>
    <property type="match status" value="1"/>
</dbReference>
<feature type="domain" description="Transketolase-like pyrimidine-binding" evidence="12">
    <location>
        <begin position="594"/>
        <end position="787"/>
    </location>
</feature>
<comment type="subunit">
    <text evidence="4">Homodimer. Part of the 2-oxoglutarate dehydrogenase (OGDH) complex composed of E1 (2-oxoglutarate dehydrogenase), E2 (dihydrolipoamide succinyltransferase) and E3 (dihydrolipoamide dehydrogenase); the complex contains multiple copies of the three enzymatic components (E1, E2 and E3).</text>
</comment>
<dbReference type="eggNOG" id="COG0567">
    <property type="taxonomic scope" value="Bacteria"/>
</dbReference>
<evidence type="ECO:0000313" key="14">
    <source>
        <dbReference type="Proteomes" id="UP000016562"/>
    </source>
</evidence>
<dbReference type="STRING" id="1219080.VEZ01S_01_00230"/>
<evidence type="ECO:0000256" key="11">
    <source>
        <dbReference type="ARBA" id="ARBA00051911"/>
    </source>
</evidence>
<protein>
    <recommendedName>
        <fullName evidence="6">2-oxoglutarate dehydrogenase E1 component</fullName>
        <ecNumber evidence="5">1.2.4.2</ecNumber>
    </recommendedName>
    <alternativeName>
        <fullName evidence="10">Alpha-ketoglutarate dehydrogenase</fullName>
    </alternativeName>
</protein>
<dbReference type="OrthoDB" id="9759785at2"/>
<dbReference type="InterPro" id="IPR042179">
    <property type="entry name" value="KGD_C_sf"/>
</dbReference>
<proteinExistence type="inferred from homology"/>
<dbReference type="Pfam" id="PF02779">
    <property type="entry name" value="Transket_pyr"/>
    <property type="match status" value="1"/>
</dbReference>
<evidence type="ECO:0000256" key="6">
    <source>
        <dbReference type="ARBA" id="ARBA00013321"/>
    </source>
</evidence>
<dbReference type="InterPro" id="IPR005475">
    <property type="entry name" value="Transketolase-like_Pyr-bd"/>
</dbReference>
<dbReference type="GO" id="GO:0006099">
    <property type="term" value="P:tricarboxylic acid cycle"/>
    <property type="evidence" value="ECO:0007669"/>
    <property type="project" value="TreeGrafter"/>
</dbReference>
<gene>
    <name evidence="13" type="primary">sucA</name>
    <name evidence="13" type="ORF">VEZ01S_01_00230</name>
</gene>
<comment type="catalytic activity">
    <reaction evidence="11">
        <text>N(6)-[(R)-lipoyl]-L-lysyl-[protein] + 2-oxoglutarate + H(+) = N(6)-[(R)-S(8)-succinyldihydrolipoyl]-L-lysyl-[protein] + CO2</text>
        <dbReference type="Rhea" id="RHEA:12188"/>
        <dbReference type="Rhea" id="RHEA-COMP:10474"/>
        <dbReference type="Rhea" id="RHEA-COMP:20092"/>
        <dbReference type="ChEBI" id="CHEBI:15378"/>
        <dbReference type="ChEBI" id="CHEBI:16526"/>
        <dbReference type="ChEBI" id="CHEBI:16810"/>
        <dbReference type="ChEBI" id="CHEBI:83099"/>
        <dbReference type="ChEBI" id="CHEBI:83120"/>
        <dbReference type="EC" id="1.2.4.2"/>
    </reaction>
</comment>
<dbReference type="GO" id="GO:0045252">
    <property type="term" value="C:oxoglutarate dehydrogenase complex"/>
    <property type="evidence" value="ECO:0007669"/>
    <property type="project" value="TreeGrafter"/>
</dbReference>
<dbReference type="GO" id="GO:0005829">
    <property type="term" value="C:cytosol"/>
    <property type="evidence" value="ECO:0007669"/>
    <property type="project" value="TreeGrafter"/>
</dbReference>
<evidence type="ECO:0000256" key="1">
    <source>
        <dbReference type="ARBA" id="ARBA00001964"/>
    </source>
</evidence>
<evidence type="ECO:0000256" key="3">
    <source>
        <dbReference type="ARBA" id="ARBA00006936"/>
    </source>
</evidence>
<dbReference type="AlphaFoldDB" id="U3CA76"/>
<dbReference type="PIRSF" id="PIRSF000157">
    <property type="entry name" value="Oxoglu_dh_E1"/>
    <property type="match status" value="1"/>
</dbReference>
<dbReference type="FunFam" id="1.10.287.1150:FF:000004">
    <property type="entry name" value="2-oxoglutarate dehydrogenase E1 component"/>
    <property type="match status" value="1"/>
</dbReference>
<dbReference type="GO" id="GO:0006096">
    <property type="term" value="P:glycolytic process"/>
    <property type="evidence" value="ECO:0007669"/>
    <property type="project" value="UniProtKB-KW"/>
</dbReference>
<dbReference type="Proteomes" id="UP000016562">
    <property type="component" value="Unassembled WGS sequence"/>
</dbReference>
<evidence type="ECO:0000256" key="8">
    <source>
        <dbReference type="ARBA" id="ARBA00023052"/>
    </source>
</evidence>
<keyword evidence="9" id="KW-0324">Glycolysis</keyword>
<dbReference type="FunFam" id="3.40.50.970:FF:000014">
    <property type="entry name" value="2-oxoglutarate dehydrogenase E1 component"/>
    <property type="match status" value="1"/>
</dbReference>
<dbReference type="Pfam" id="PF16870">
    <property type="entry name" value="OxoGdeHyase_C"/>
    <property type="match status" value="1"/>
</dbReference>
<evidence type="ECO:0000256" key="7">
    <source>
        <dbReference type="ARBA" id="ARBA00023002"/>
    </source>
</evidence>
<keyword evidence="14" id="KW-1185">Reference proteome</keyword>
<dbReference type="NCBIfam" id="NF006914">
    <property type="entry name" value="PRK09404.1"/>
    <property type="match status" value="1"/>
</dbReference>
<dbReference type="PANTHER" id="PTHR23152">
    <property type="entry name" value="2-OXOGLUTARATE DEHYDROGENASE"/>
    <property type="match status" value="1"/>
</dbReference>
<organism evidence="13 14">
    <name type="scientific">Vibrio ezurae NBRC 102218</name>
    <dbReference type="NCBI Taxonomy" id="1219080"/>
    <lineage>
        <taxon>Bacteria</taxon>
        <taxon>Pseudomonadati</taxon>
        <taxon>Pseudomonadota</taxon>
        <taxon>Gammaproteobacteria</taxon>
        <taxon>Vibrionales</taxon>
        <taxon>Vibrionaceae</taxon>
        <taxon>Vibrio</taxon>
    </lineage>
</organism>
<sequence length="941" mass="106535">MHNSVMKAWLESSHLAGANATYVEELYELYLSDPDLVSEEWKRVFDELPVQASEQGEQSHTRVRDYFRRLAQETKHYSVQVSDPDVDAKQVRVLQLINAYRFRGHQAANLDPLGLWQRPVQPELDPAFHNLTQDDLNENFNVGSFAVAQETMQLKDLYQALNKTYCGSVGAEYMHMTNTEQKRWVQQRLESVQSQPEFSLEEKITYLDELTAAEGLERYLGAKFPGAKRFSLEGGDALIPMTKELIRHAGRSGMREVVVGMAHRGRLNMLVNVLGKKPQDLFDEFAGKHDDTWGTGDVKYHQGFSADFATPGGNVHLALAFNPSHLEIVNPVVIGSVRARQDRLGDKDGSKVLPITIHGDSAIAGQGVVQETFNMSQARGFQVGGTVRIVVNNQIGFTTSNPRDTRSTMYCTDIAKMVQAPIFHVNADDPEAVAFVTRIALDYRNTFKRDVVIDLVCYRRHGHNEADEPNATQPLMYQKIKKHPTPRKLYADVMMERDEIGIDTATQLVNEYRDALDHGEVVVKEWRPMALHSVDWSPYIGHEWDMEWDSQLDLTRLKELGNKVCNYPDSHQLQSRVNKLYNDRKAMVEGEKAIDWGMAETLAYATIVDDGKRIRISGQDSGRGTFFHRHAVLHNQGDASTYVPLSNIHDKQGPFQVFDSVLSEEAVLAFEYGYTTAEPGGLTIWEAQFGDFANGAQVVIDQFISSGEQKWNRLCGITLLLPHGYEGQGPEHSSARLERYLQLCAEQNMQVVVPSTPAQVYHMLRRQVVRPMRRPLIVMSPKSLLRHPLCVSSLEDLAEGTFQACIPEVDDLEPSKVRRVVFCSGKVYFDLLDERRKREIDDVAIVRIEQLYPFPIADLREVISIYPQVTDYVWCQEEPQNQGAWYSSQHNFRAATPFNTTLNYAGRPASASPAVGYMSVHLKQQKALIDDALTIDKELEE</sequence>
<dbReference type="InterPro" id="IPR031717">
    <property type="entry name" value="ODO-1/KGD_C"/>
</dbReference>
<dbReference type="InterPro" id="IPR001017">
    <property type="entry name" value="DH_E1"/>
</dbReference>
<evidence type="ECO:0000256" key="4">
    <source>
        <dbReference type="ARBA" id="ARBA00011301"/>
    </source>
</evidence>
<dbReference type="Pfam" id="PF16078">
    <property type="entry name" value="2-oxogl_dehyd_N"/>
    <property type="match status" value="1"/>
</dbReference>